<organism evidence="2 3">
    <name type="scientific">Aspergillus turcosus</name>
    <dbReference type="NCBI Taxonomy" id="1245748"/>
    <lineage>
        <taxon>Eukaryota</taxon>
        <taxon>Fungi</taxon>
        <taxon>Dikarya</taxon>
        <taxon>Ascomycota</taxon>
        <taxon>Pezizomycotina</taxon>
        <taxon>Eurotiomycetes</taxon>
        <taxon>Eurotiomycetidae</taxon>
        <taxon>Eurotiales</taxon>
        <taxon>Aspergillaceae</taxon>
        <taxon>Aspergillus</taxon>
        <taxon>Aspergillus subgen. Fumigati</taxon>
    </lineage>
</organism>
<feature type="signal peptide" evidence="1">
    <location>
        <begin position="1"/>
        <end position="24"/>
    </location>
</feature>
<proteinExistence type="predicted"/>
<name>A0A3R7LT38_9EURO</name>
<accession>A0A3R7LT38</accession>
<dbReference type="EMBL" id="NIDN02000774">
    <property type="protein sequence ID" value="RLL92889.1"/>
    <property type="molecule type" value="Genomic_DNA"/>
</dbReference>
<feature type="chain" id="PRO_5018675476" evidence="1">
    <location>
        <begin position="25"/>
        <end position="144"/>
    </location>
</feature>
<dbReference type="Proteomes" id="UP000215289">
    <property type="component" value="Unassembled WGS sequence"/>
</dbReference>
<gene>
    <name evidence="2" type="ORF">CFD26_100088</name>
</gene>
<evidence type="ECO:0000313" key="3">
    <source>
        <dbReference type="Proteomes" id="UP000215289"/>
    </source>
</evidence>
<evidence type="ECO:0000256" key="1">
    <source>
        <dbReference type="SAM" id="SignalP"/>
    </source>
</evidence>
<keyword evidence="3" id="KW-1185">Reference proteome</keyword>
<dbReference type="AlphaFoldDB" id="A0A3R7LT38"/>
<protein>
    <submittedName>
        <fullName evidence="2">Uncharacterized protein</fullName>
    </submittedName>
</protein>
<evidence type="ECO:0000313" key="2">
    <source>
        <dbReference type="EMBL" id="RLL92889.1"/>
    </source>
</evidence>
<comment type="caution">
    <text evidence="2">The sequence shown here is derived from an EMBL/GenBank/DDBJ whole genome shotgun (WGS) entry which is preliminary data.</text>
</comment>
<reference evidence="2 3" key="1">
    <citation type="submission" date="2018-08" db="EMBL/GenBank/DDBJ databases">
        <title>Draft genome sequences of two Aspergillus turcosus clinical strains isolated from bronchoalveolar lavage fluid: one azole-susceptible and the other azole-resistant.</title>
        <authorList>
            <person name="Parent-Michaud M."/>
            <person name="Dufresne P.J."/>
            <person name="Fournier E."/>
            <person name="Martineau C."/>
            <person name="Moreira S."/>
            <person name="Perkins V."/>
            <person name="De Repentigny L."/>
            <person name="Dufresne S.F."/>
        </authorList>
    </citation>
    <scope>NUCLEOTIDE SEQUENCE [LARGE SCALE GENOMIC DNA]</scope>
    <source>
        <strain evidence="2">HMR AF 1038</strain>
    </source>
</reference>
<dbReference type="OrthoDB" id="4508991at2759"/>
<sequence length="144" mass="16028">MSALVTLIGVQVFSLLESIPLSEGVDLLHSLLCFFSQPSDTMHLPDRRGEMAEAEAKWPLRLTKQERSCTKLLDEFRPLEWCFGRDGKPAVKSITTHGQQSAAVLFERGIRPTKPCKGCSTGTFQFCVVTSCYGPKDEPRAFFA</sequence>
<feature type="non-terminal residue" evidence="2">
    <location>
        <position position="144"/>
    </location>
</feature>
<keyword evidence="1" id="KW-0732">Signal</keyword>